<evidence type="ECO:0000313" key="2">
    <source>
        <dbReference type="Proteomes" id="UP000799118"/>
    </source>
</evidence>
<dbReference type="OrthoDB" id="10262323at2759"/>
<name>A0A6A4GMN4_9AGAR</name>
<evidence type="ECO:0008006" key="3">
    <source>
        <dbReference type="Google" id="ProtNLM"/>
    </source>
</evidence>
<keyword evidence="2" id="KW-1185">Reference proteome</keyword>
<dbReference type="Proteomes" id="UP000799118">
    <property type="component" value="Unassembled WGS sequence"/>
</dbReference>
<gene>
    <name evidence="1" type="ORF">BT96DRAFT_497401</name>
</gene>
<dbReference type="AlphaFoldDB" id="A0A6A4GMN4"/>
<dbReference type="EMBL" id="ML769828">
    <property type="protein sequence ID" value="KAE9387032.1"/>
    <property type="molecule type" value="Genomic_DNA"/>
</dbReference>
<accession>A0A6A4GMN4</accession>
<dbReference type="SUPFAM" id="SSF52016">
    <property type="entry name" value="LeuD/IlvD-like"/>
    <property type="match status" value="1"/>
</dbReference>
<dbReference type="InterPro" id="IPR015928">
    <property type="entry name" value="Aconitase/3IPM_dehydase_swvl"/>
</dbReference>
<dbReference type="Gene3D" id="3.20.19.10">
    <property type="entry name" value="Aconitase, domain 4"/>
    <property type="match status" value="1"/>
</dbReference>
<sequence length="92" mass="10235">MNYYGSNKTLHKKRPLASRQGHCNSSSLMSAKFIPAECLVIAILFGDIFKRNAINNGLICVECPELVQELARIETQAGGAFCLRLGRISIWH</sequence>
<evidence type="ECO:0000313" key="1">
    <source>
        <dbReference type="EMBL" id="KAE9387032.1"/>
    </source>
</evidence>
<reference evidence="1" key="1">
    <citation type="journal article" date="2019" name="Environ. Microbiol.">
        <title>Fungal ecological strategies reflected in gene transcription - a case study of two litter decomposers.</title>
        <authorList>
            <person name="Barbi F."/>
            <person name="Kohler A."/>
            <person name="Barry K."/>
            <person name="Baskaran P."/>
            <person name="Daum C."/>
            <person name="Fauchery L."/>
            <person name="Ihrmark K."/>
            <person name="Kuo A."/>
            <person name="LaButti K."/>
            <person name="Lipzen A."/>
            <person name="Morin E."/>
            <person name="Grigoriev I.V."/>
            <person name="Henrissat B."/>
            <person name="Lindahl B."/>
            <person name="Martin F."/>
        </authorList>
    </citation>
    <scope>NUCLEOTIDE SEQUENCE</scope>
    <source>
        <strain evidence="1">JB14</strain>
    </source>
</reference>
<protein>
    <recommendedName>
        <fullName evidence="3">Aconitase A/isopropylmalate dehydratase small subunit swivel domain-containing protein</fullName>
    </recommendedName>
</protein>
<proteinExistence type="predicted"/>
<organism evidence="1 2">
    <name type="scientific">Gymnopus androsaceus JB14</name>
    <dbReference type="NCBI Taxonomy" id="1447944"/>
    <lineage>
        <taxon>Eukaryota</taxon>
        <taxon>Fungi</taxon>
        <taxon>Dikarya</taxon>
        <taxon>Basidiomycota</taxon>
        <taxon>Agaricomycotina</taxon>
        <taxon>Agaricomycetes</taxon>
        <taxon>Agaricomycetidae</taxon>
        <taxon>Agaricales</taxon>
        <taxon>Marasmiineae</taxon>
        <taxon>Omphalotaceae</taxon>
        <taxon>Gymnopus</taxon>
    </lineage>
</organism>